<dbReference type="EMBL" id="JAAVTX010000001">
    <property type="protein sequence ID" value="NKE43546.1"/>
    <property type="molecule type" value="Genomic_DNA"/>
</dbReference>
<gene>
    <name evidence="2" type="ORF">HB662_02075</name>
</gene>
<feature type="region of interest" description="Disordered" evidence="1">
    <location>
        <begin position="1"/>
        <end position="23"/>
    </location>
</feature>
<feature type="region of interest" description="Disordered" evidence="1">
    <location>
        <begin position="79"/>
        <end position="108"/>
    </location>
</feature>
<organism evidence="2 3">
    <name type="scientific">Falsiroseomonas frigidaquae</name>
    <dbReference type="NCBI Taxonomy" id="487318"/>
    <lineage>
        <taxon>Bacteria</taxon>
        <taxon>Pseudomonadati</taxon>
        <taxon>Pseudomonadota</taxon>
        <taxon>Alphaproteobacteria</taxon>
        <taxon>Acetobacterales</taxon>
        <taxon>Roseomonadaceae</taxon>
        <taxon>Falsiroseomonas</taxon>
    </lineage>
</organism>
<dbReference type="Pfam" id="PF05930">
    <property type="entry name" value="Phage_AlpA"/>
    <property type="match status" value="1"/>
</dbReference>
<reference evidence="2 3" key="1">
    <citation type="submission" date="2020-03" db="EMBL/GenBank/DDBJ databases">
        <title>Roseomonas selenitidurans sp. nov. isolated from soil.</title>
        <authorList>
            <person name="Liu H."/>
        </authorList>
    </citation>
    <scope>NUCLEOTIDE SEQUENCE [LARGE SCALE GENOMIC DNA]</scope>
    <source>
        <strain evidence="2 3">JCM 15073</strain>
    </source>
</reference>
<sequence length="108" mass="11351">MAEPTLKAASVATAAAPPDGPLVPPVDPWIGISRVEAEVGLGRSTIYRRMDAGSFPLPRDLGGGVVRWVLSEIQAWKAARPPVPPKLRGESAPEGSPRGRPPKARRGA</sequence>
<dbReference type="Proteomes" id="UP000765160">
    <property type="component" value="Unassembled WGS sequence"/>
</dbReference>
<evidence type="ECO:0000313" key="3">
    <source>
        <dbReference type="Proteomes" id="UP000765160"/>
    </source>
</evidence>
<comment type="caution">
    <text evidence="2">The sequence shown here is derived from an EMBL/GenBank/DDBJ whole genome shotgun (WGS) entry which is preliminary data.</text>
</comment>
<protein>
    <submittedName>
        <fullName evidence="2">AlpA family phage regulatory protein</fullName>
    </submittedName>
</protein>
<evidence type="ECO:0000313" key="2">
    <source>
        <dbReference type="EMBL" id="NKE43546.1"/>
    </source>
</evidence>
<evidence type="ECO:0000256" key="1">
    <source>
        <dbReference type="SAM" id="MobiDB-lite"/>
    </source>
</evidence>
<keyword evidence="3" id="KW-1185">Reference proteome</keyword>
<name>A0ABX1ESE8_9PROT</name>
<feature type="compositionally biased region" description="Low complexity" evidence="1">
    <location>
        <begin position="8"/>
        <end position="17"/>
    </location>
</feature>
<accession>A0ABX1ESE8</accession>
<proteinExistence type="predicted"/>
<dbReference type="Gene3D" id="1.10.238.160">
    <property type="match status" value="1"/>
</dbReference>
<dbReference type="InterPro" id="IPR010260">
    <property type="entry name" value="AlpA"/>
</dbReference>